<evidence type="ECO:0000256" key="2">
    <source>
        <dbReference type="ARBA" id="ARBA00022833"/>
    </source>
</evidence>
<keyword evidence="6" id="KW-0539">Nucleus</keyword>
<keyword evidence="2" id="KW-0862">Zinc</keyword>
<feature type="compositionally biased region" description="Basic and acidic residues" evidence="7">
    <location>
        <begin position="78"/>
        <end position="87"/>
    </location>
</feature>
<keyword evidence="4" id="KW-0238">DNA-binding</keyword>
<dbReference type="Proteomes" id="UP000319257">
    <property type="component" value="Unassembled WGS sequence"/>
</dbReference>
<keyword evidence="5" id="KW-0804">Transcription</keyword>
<organism evidence="9 10">
    <name type="scientific">Thyridium curvatum</name>
    <dbReference type="NCBI Taxonomy" id="1093900"/>
    <lineage>
        <taxon>Eukaryota</taxon>
        <taxon>Fungi</taxon>
        <taxon>Dikarya</taxon>
        <taxon>Ascomycota</taxon>
        <taxon>Pezizomycotina</taxon>
        <taxon>Sordariomycetes</taxon>
        <taxon>Sordariomycetidae</taxon>
        <taxon>Thyridiales</taxon>
        <taxon>Thyridiaceae</taxon>
        <taxon>Thyridium</taxon>
    </lineage>
</organism>
<dbReference type="GO" id="GO:0000981">
    <property type="term" value="F:DNA-binding transcription factor activity, RNA polymerase II-specific"/>
    <property type="evidence" value="ECO:0007669"/>
    <property type="project" value="InterPro"/>
</dbReference>
<sequence length="698" mass="77765">MSSYVHSRATGRSGPKVKTGCMTCRRRKVRCDEKKPVCANCTRLRIPCAYQVRDPIKQTRKSHQQSSEAVPCGQNDSRLSREPHRDGGQPQATKQHCQQLPPLEAHLDSMPARHNTTSPASVPGTDQHSQTANAAPASSHDPLITGSVSGDPVGDMPAPGILGLTSPFQDVFFSSINLADFDLGPDAGSDLAFDGVSPFFFPSESYRGAEPAGQSVSQGKKELERQLLEHFIHSANPISVILPSHTEWASACRALLIMARDSPCLSAAVYSLSAMHMYSTKQNDLLDVSMDYYKTSSSELEALFQLVRPGDPKTDLSLKSAFATLFLLSHVELTAQSTPHAEQWPLRHVRSAQTRVREHSERIKTWAGISRRLLTWMSLLQTKIEYNAGNPSQSQQSALESCNTDSTSLRMATGDPFTNRHKTQSPEPNDSRIEVNETTDDPRTPAELACDTINQPALDFHLRTQSFTPRIIVLDHYHRQRGTLEAEYEVLQIGHRISSDLHALWASRPPTFAFLDAGSTGLIDVFQPSVAYSIVRDLRVYAAGFWAHLIYLHRVAFVNYPATEDVHRAVSEIMKLASDLDRDRKQFKYMVQVQQQHSPAQAPSLHGPSSDAGTAAVADMDSLPHTLMWPLFMAGLECSISDRYLVLQMMREIQGLPTSDKVLLLLQEVLRKQDEKGHRVDHRELRRELFDSELSVLY</sequence>
<feature type="domain" description="Zn(2)-C6 fungal-type" evidence="8">
    <location>
        <begin position="20"/>
        <end position="50"/>
    </location>
</feature>
<comment type="caution">
    <text evidence="9">The sequence shown here is derived from an EMBL/GenBank/DDBJ whole genome shotgun (WGS) entry which is preliminary data.</text>
</comment>
<dbReference type="InterPro" id="IPR021858">
    <property type="entry name" value="Fun_TF"/>
</dbReference>
<dbReference type="InterPro" id="IPR001138">
    <property type="entry name" value="Zn2Cys6_DnaBD"/>
</dbReference>
<dbReference type="OrthoDB" id="648861at2759"/>
<feature type="region of interest" description="Disordered" evidence="7">
    <location>
        <begin position="59"/>
        <end position="96"/>
    </location>
</feature>
<dbReference type="EMBL" id="SKBQ01000154">
    <property type="protein sequence ID" value="TPX17024.1"/>
    <property type="molecule type" value="Genomic_DNA"/>
</dbReference>
<dbReference type="PANTHER" id="PTHR37534:SF49">
    <property type="entry name" value="LYSINE BIOSYNTHESIS REGULATORY PROTEIN LYS14"/>
    <property type="match status" value="1"/>
</dbReference>
<evidence type="ECO:0000256" key="1">
    <source>
        <dbReference type="ARBA" id="ARBA00004123"/>
    </source>
</evidence>
<evidence type="ECO:0000313" key="9">
    <source>
        <dbReference type="EMBL" id="TPX17024.1"/>
    </source>
</evidence>
<dbReference type="GO" id="GO:0008270">
    <property type="term" value="F:zinc ion binding"/>
    <property type="evidence" value="ECO:0007669"/>
    <property type="project" value="InterPro"/>
</dbReference>
<dbReference type="PANTHER" id="PTHR37534">
    <property type="entry name" value="TRANSCRIPTIONAL ACTIVATOR PROTEIN UGA3"/>
    <property type="match status" value="1"/>
</dbReference>
<dbReference type="CDD" id="cd00067">
    <property type="entry name" value="GAL4"/>
    <property type="match status" value="1"/>
</dbReference>
<comment type="subcellular location">
    <subcellularLocation>
        <location evidence="1">Nucleus</location>
    </subcellularLocation>
</comment>
<dbReference type="GO" id="GO:0045944">
    <property type="term" value="P:positive regulation of transcription by RNA polymerase II"/>
    <property type="evidence" value="ECO:0007669"/>
    <property type="project" value="TreeGrafter"/>
</dbReference>
<dbReference type="InParanoid" id="A0A507BE51"/>
<evidence type="ECO:0000256" key="3">
    <source>
        <dbReference type="ARBA" id="ARBA00023015"/>
    </source>
</evidence>
<evidence type="ECO:0000256" key="6">
    <source>
        <dbReference type="ARBA" id="ARBA00023242"/>
    </source>
</evidence>
<feature type="compositionally biased region" description="Basic and acidic residues" evidence="7">
    <location>
        <begin position="429"/>
        <end position="443"/>
    </location>
</feature>
<evidence type="ECO:0000259" key="8">
    <source>
        <dbReference type="PROSITE" id="PS50048"/>
    </source>
</evidence>
<evidence type="ECO:0000313" key="10">
    <source>
        <dbReference type="Proteomes" id="UP000319257"/>
    </source>
</evidence>
<proteinExistence type="predicted"/>
<dbReference type="PROSITE" id="PS00463">
    <property type="entry name" value="ZN2_CY6_FUNGAL_1"/>
    <property type="match status" value="1"/>
</dbReference>
<dbReference type="GeneID" id="41979763"/>
<name>A0A507BE51_9PEZI</name>
<dbReference type="GO" id="GO:0005634">
    <property type="term" value="C:nucleus"/>
    <property type="evidence" value="ECO:0007669"/>
    <property type="project" value="UniProtKB-SubCell"/>
</dbReference>
<evidence type="ECO:0000256" key="7">
    <source>
        <dbReference type="SAM" id="MobiDB-lite"/>
    </source>
</evidence>
<reference evidence="9 10" key="1">
    <citation type="submission" date="2019-06" db="EMBL/GenBank/DDBJ databases">
        <title>Draft genome sequence of the filamentous fungus Phialemoniopsis curvata isolated from diesel fuel.</title>
        <authorList>
            <person name="Varaljay V.A."/>
            <person name="Lyon W.J."/>
            <person name="Crouch A.L."/>
            <person name="Drake C.E."/>
            <person name="Hollomon J.M."/>
            <person name="Nadeau L.J."/>
            <person name="Nunn H.S."/>
            <person name="Stevenson B.S."/>
            <person name="Bojanowski C.L."/>
            <person name="Crookes-Goodson W.J."/>
        </authorList>
    </citation>
    <scope>NUCLEOTIDE SEQUENCE [LARGE SCALE GENOMIC DNA]</scope>
    <source>
        <strain evidence="9 10">D216</strain>
    </source>
</reference>
<evidence type="ECO:0000256" key="4">
    <source>
        <dbReference type="ARBA" id="ARBA00023125"/>
    </source>
</evidence>
<dbReference type="Pfam" id="PF11951">
    <property type="entry name" value="Fungal_trans_2"/>
    <property type="match status" value="1"/>
</dbReference>
<dbReference type="GO" id="GO:0000976">
    <property type="term" value="F:transcription cis-regulatory region binding"/>
    <property type="evidence" value="ECO:0007669"/>
    <property type="project" value="TreeGrafter"/>
</dbReference>
<dbReference type="Pfam" id="PF00172">
    <property type="entry name" value="Zn_clus"/>
    <property type="match status" value="1"/>
</dbReference>
<keyword evidence="10" id="KW-1185">Reference proteome</keyword>
<dbReference type="SMART" id="SM00066">
    <property type="entry name" value="GAL4"/>
    <property type="match status" value="1"/>
</dbReference>
<feature type="region of interest" description="Disordered" evidence="7">
    <location>
        <begin position="389"/>
        <end position="443"/>
    </location>
</feature>
<feature type="region of interest" description="Disordered" evidence="7">
    <location>
        <begin position="109"/>
        <end position="152"/>
    </location>
</feature>
<dbReference type="SUPFAM" id="SSF57701">
    <property type="entry name" value="Zn2/Cys6 DNA-binding domain"/>
    <property type="match status" value="1"/>
</dbReference>
<dbReference type="PROSITE" id="PS50048">
    <property type="entry name" value="ZN2_CY6_FUNGAL_2"/>
    <property type="match status" value="1"/>
</dbReference>
<feature type="compositionally biased region" description="Polar residues" evidence="7">
    <location>
        <begin position="389"/>
        <end position="410"/>
    </location>
</feature>
<evidence type="ECO:0000256" key="5">
    <source>
        <dbReference type="ARBA" id="ARBA00023163"/>
    </source>
</evidence>
<protein>
    <recommendedName>
        <fullName evidence="8">Zn(2)-C6 fungal-type domain-containing protein</fullName>
    </recommendedName>
</protein>
<dbReference type="Gene3D" id="4.10.240.10">
    <property type="entry name" value="Zn(2)-C6 fungal-type DNA-binding domain"/>
    <property type="match status" value="1"/>
</dbReference>
<gene>
    <name evidence="9" type="ORF">E0L32_012316</name>
</gene>
<keyword evidence="3" id="KW-0805">Transcription regulation</keyword>
<dbReference type="RefSeq" id="XP_030998735.1">
    <property type="nucleotide sequence ID" value="XM_031135143.1"/>
</dbReference>
<dbReference type="InterPro" id="IPR036864">
    <property type="entry name" value="Zn2-C6_fun-type_DNA-bd_sf"/>
</dbReference>
<dbReference type="PRINTS" id="PR00755">
    <property type="entry name" value="AFLATOXINBRP"/>
</dbReference>
<feature type="compositionally biased region" description="Polar residues" evidence="7">
    <location>
        <begin position="114"/>
        <end position="133"/>
    </location>
</feature>
<accession>A0A507BE51</accession>
<dbReference type="AlphaFoldDB" id="A0A507BE51"/>
<dbReference type="STRING" id="1093900.A0A507BE51"/>